<name>A0A3N4DNL9_9GAMM</name>
<protein>
    <submittedName>
        <fullName evidence="1">Uncharacterized protein</fullName>
    </submittedName>
</protein>
<evidence type="ECO:0000313" key="1">
    <source>
        <dbReference type="EMBL" id="RPA27503.1"/>
    </source>
</evidence>
<dbReference type="AlphaFoldDB" id="A0A3N4DNL9"/>
<accession>A0A3N4DNL9</accession>
<proteinExistence type="predicted"/>
<evidence type="ECO:0000313" key="2">
    <source>
        <dbReference type="Proteomes" id="UP000278855"/>
    </source>
</evidence>
<reference evidence="2" key="1">
    <citation type="submission" date="2018-11" db="EMBL/GenBank/DDBJ databases">
        <title>Shewanella sp. R106.</title>
        <authorList>
            <person name="Hwang Y.J."/>
            <person name="Hwang C.Y."/>
        </authorList>
    </citation>
    <scope>NUCLEOTIDE SEQUENCE [LARGE SCALE GENOMIC DNA]</scope>
    <source>
        <strain evidence="2">R106</strain>
    </source>
</reference>
<dbReference type="Proteomes" id="UP000278855">
    <property type="component" value="Unassembled WGS sequence"/>
</dbReference>
<organism evidence="1 2">
    <name type="scientific">Shewanella psychromarinicola</name>
    <dbReference type="NCBI Taxonomy" id="2487742"/>
    <lineage>
        <taxon>Bacteria</taxon>
        <taxon>Pseudomonadati</taxon>
        <taxon>Pseudomonadota</taxon>
        <taxon>Gammaproteobacteria</taxon>
        <taxon>Alteromonadales</taxon>
        <taxon>Shewanellaceae</taxon>
        <taxon>Shewanella</taxon>
    </lineage>
</organism>
<comment type="caution">
    <text evidence="1">The sequence shown here is derived from an EMBL/GenBank/DDBJ whole genome shotgun (WGS) entry which is preliminary data.</text>
</comment>
<dbReference type="EMBL" id="RKKB01000012">
    <property type="protein sequence ID" value="RPA27503.1"/>
    <property type="molecule type" value="Genomic_DNA"/>
</dbReference>
<gene>
    <name evidence="1" type="ORF">EGC77_17130</name>
</gene>
<sequence>MVKKRRNIVLLILINSLILAKKNSLSIALKSVKKALKTLIVIVLSLPLEPTILNPYAKNTYFNDSTHWLDDEIRPDQNTSIKHTLFIITPLK</sequence>